<organism evidence="1">
    <name type="scientific">Candidatus Kentrum sp. TC</name>
    <dbReference type="NCBI Taxonomy" id="2126339"/>
    <lineage>
        <taxon>Bacteria</taxon>
        <taxon>Pseudomonadati</taxon>
        <taxon>Pseudomonadota</taxon>
        <taxon>Gammaproteobacteria</taxon>
        <taxon>Candidatus Kentrum</taxon>
    </lineage>
</organism>
<name>A0A451A4S1_9GAMM</name>
<dbReference type="AlphaFoldDB" id="A0A451A4S1"/>
<sequence length="103" mass="11346">METCAGSNRWYRIFTEMECIVCLTVSRLVKSFVQSNNKNDAPDAEAICLFPLPFSMIKPSCASGAGCHREDYRGGDGGGHHHGCCRESIIQLLLTAHVPRMNS</sequence>
<reference evidence="1" key="1">
    <citation type="submission" date="2019-02" db="EMBL/GenBank/DDBJ databases">
        <authorList>
            <person name="Gruber-Vodicka R. H."/>
            <person name="Seah K. B. B."/>
        </authorList>
    </citation>
    <scope>NUCLEOTIDE SEQUENCE</scope>
    <source>
        <strain evidence="1">BECK_BZ126</strain>
    </source>
</reference>
<protein>
    <submittedName>
        <fullName evidence="1">Uncharacterized protein</fullName>
    </submittedName>
</protein>
<proteinExistence type="predicted"/>
<accession>A0A451A4S1</accession>
<gene>
    <name evidence="1" type="ORF">BECKTC1821F_GA0114240_105216</name>
</gene>
<dbReference type="EMBL" id="CAADFW010000052">
    <property type="protein sequence ID" value="VFK61018.1"/>
    <property type="molecule type" value="Genomic_DNA"/>
</dbReference>
<evidence type="ECO:0000313" key="1">
    <source>
        <dbReference type="EMBL" id="VFK61018.1"/>
    </source>
</evidence>